<dbReference type="Proteomes" id="UP001062846">
    <property type="component" value="Chromosome 5"/>
</dbReference>
<evidence type="ECO:0000313" key="1">
    <source>
        <dbReference type="EMBL" id="KAI8556780.1"/>
    </source>
</evidence>
<keyword evidence="2" id="KW-1185">Reference proteome</keyword>
<name>A0ACC0NU97_RHOML</name>
<protein>
    <submittedName>
        <fullName evidence="1">Uncharacterized protein</fullName>
    </submittedName>
</protein>
<proteinExistence type="predicted"/>
<reference evidence="1" key="1">
    <citation type="submission" date="2022-02" db="EMBL/GenBank/DDBJ databases">
        <title>Plant Genome Project.</title>
        <authorList>
            <person name="Zhang R.-G."/>
        </authorList>
    </citation>
    <scope>NUCLEOTIDE SEQUENCE</scope>
    <source>
        <strain evidence="1">AT1</strain>
    </source>
</reference>
<evidence type="ECO:0000313" key="2">
    <source>
        <dbReference type="Proteomes" id="UP001062846"/>
    </source>
</evidence>
<comment type="caution">
    <text evidence="1">The sequence shown here is derived from an EMBL/GenBank/DDBJ whole genome shotgun (WGS) entry which is preliminary data.</text>
</comment>
<accession>A0ACC0NU97</accession>
<gene>
    <name evidence="1" type="ORF">RHMOL_Rhmol05G0282000</name>
</gene>
<organism evidence="1 2">
    <name type="scientific">Rhododendron molle</name>
    <name type="common">Chinese azalea</name>
    <name type="synonym">Azalea mollis</name>
    <dbReference type="NCBI Taxonomy" id="49168"/>
    <lineage>
        <taxon>Eukaryota</taxon>
        <taxon>Viridiplantae</taxon>
        <taxon>Streptophyta</taxon>
        <taxon>Embryophyta</taxon>
        <taxon>Tracheophyta</taxon>
        <taxon>Spermatophyta</taxon>
        <taxon>Magnoliopsida</taxon>
        <taxon>eudicotyledons</taxon>
        <taxon>Gunneridae</taxon>
        <taxon>Pentapetalae</taxon>
        <taxon>asterids</taxon>
        <taxon>Ericales</taxon>
        <taxon>Ericaceae</taxon>
        <taxon>Ericoideae</taxon>
        <taxon>Rhodoreae</taxon>
        <taxon>Rhododendron</taxon>
    </lineage>
</organism>
<dbReference type="EMBL" id="CM046392">
    <property type="protein sequence ID" value="KAI8556780.1"/>
    <property type="molecule type" value="Genomic_DNA"/>
</dbReference>
<sequence>MEKGDPSDGLDKIDVVEASIGRKWECFEAPMIGKQFGTGGIGALGDKNVRVMSGGPCANGTLLSPSDKTRTMFSR</sequence>